<reference evidence="2 3" key="1">
    <citation type="submission" date="2018-03" db="EMBL/GenBank/DDBJ databases">
        <title>Genomic Encyclopedia of Archaeal and Bacterial Type Strains, Phase II (KMG-II): from individual species to whole genera.</title>
        <authorList>
            <person name="Goeker M."/>
        </authorList>
    </citation>
    <scope>NUCLEOTIDE SEQUENCE [LARGE SCALE GENOMIC DNA]</scope>
    <source>
        <strain evidence="2 3">DSM 27267</strain>
    </source>
</reference>
<evidence type="ECO:0000313" key="2">
    <source>
        <dbReference type="EMBL" id="PSK83324.1"/>
    </source>
</evidence>
<protein>
    <submittedName>
        <fullName evidence="2">Uncharacterized protein</fullName>
    </submittedName>
</protein>
<feature type="region of interest" description="Disordered" evidence="1">
    <location>
        <begin position="1"/>
        <end position="32"/>
    </location>
</feature>
<organism evidence="2 3">
    <name type="scientific">Prolixibacter denitrificans</name>
    <dbReference type="NCBI Taxonomy" id="1541063"/>
    <lineage>
        <taxon>Bacteria</taxon>
        <taxon>Pseudomonadati</taxon>
        <taxon>Bacteroidota</taxon>
        <taxon>Bacteroidia</taxon>
        <taxon>Marinilabiliales</taxon>
        <taxon>Prolixibacteraceae</taxon>
        <taxon>Prolixibacter</taxon>
    </lineage>
</organism>
<dbReference type="EMBL" id="PYGC01000004">
    <property type="protein sequence ID" value="PSK83324.1"/>
    <property type="molecule type" value="Genomic_DNA"/>
</dbReference>
<evidence type="ECO:0000313" key="3">
    <source>
        <dbReference type="Proteomes" id="UP000240621"/>
    </source>
</evidence>
<proteinExistence type="predicted"/>
<dbReference type="AlphaFoldDB" id="A0A2P8CEB2"/>
<gene>
    <name evidence="2" type="ORF">CLV93_104254</name>
</gene>
<comment type="caution">
    <text evidence="2">The sequence shown here is derived from an EMBL/GenBank/DDBJ whole genome shotgun (WGS) entry which is preliminary data.</text>
</comment>
<dbReference type="Proteomes" id="UP000240621">
    <property type="component" value="Unassembled WGS sequence"/>
</dbReference>
<feature type="compositionally biased region" description="Polar residues" evidence="1">
    <location>
        <begin position="1"/>
        <end position="27"/>
    </location>
</feature>
<sequence>MAGSLTVSRQITSFLTTEDNKTTSKNKPSPERQFVPGDGIFFALNLTVPGSPNYKAHLFPIKANFP</sequence>
<evidence type="ECO:0000256" key="1">
    <source>
        <dbReference type="SAM" id="MobiDB-lite"/>
    </source>
</evidence>
<name>A0A2P8CEB2_9BACT</name>
<accession>A0A2P8CEB2</accession>